<sequence length="307" mass="33100">MLITVVPASTKTGSAVIRSILANPPSGATVDIQAVYRKTSKALPEFTSNPRFTAVQGGIDDPASLDLTGSDVVVAVTPPVFESGDMVALTKKRSENVKTAIEKSGTVKKLVLLSSVGAQFSRGVGEIKTNNMAERVFATTSVPEIIFVRCAYFMENWTMSLDTLAGPEPFFYSTITPLEWRIPMVAVEDIGHSIAHEALKQDRSPSKPYVFELYGPRWYTPLDVQVALSDALGKQVAVKPVAKSELRGFYEHVFPADIAGEYIEMATSFLEGGVMKPGEVEDGTEVMCGKVELGDAMKQAVAPLMSA</sequence>
<gene>
    <name evidence="2" type="ORF">QQS21_003530</name>
</gene>
<dbReference type="SUPFAM" id="SSF51735">
    <property type="entry name" value="NAD(P)-binding Rossmann-fold domains"/>
    <property type="match status" value="1"/>
</dbReference>
<evidence type="ECO:0000259" key="1">
    <source>
        <dbReference type="Pfam" id="PF13460"/>
    </source>
</evidence>
<name>A0AAJ0CW20_9HYPO</name>
<keyword evidence="3" id="KW-1185">Reference proteome</keyword>
<organism evidence="2 3">
    <name type="scientific">Conoideocrella luteorostrata</name>
    <dbReference type="NCBI Taxonomy" id="1105319"/>
    <lineage>
        <taxon>Eukaryota</taxon>
        <taxon>Fungi</taxon>
        <taxon>Dikarya</taxon>
        <taxon>Ascomycota</taxon>
        <taxon>Pezizomycotina</taxon>
        <taxon>Sordariomycetes</taxon>
        <taxon>Hypocreomycetidae</taxon>
        <taxon>Hypocreales</taxon>
        <taxon>Clavicipitaceae</taxon>
        <taxon>Conoideocrella</taxon>
    </lineage>
</organism>
<dbReference type="InterPro" id="IPR051604">
    <property type="entry name" value="Ergot_Alk_Oxidoreductase"/>
</dbReference>
<feature type="domain" description="NAD(P)-binding" evidence="1">
    <location>
        <begin position="8"/>
        <end position="133"/>
    </location>
</feature>
<evidence type="ECO:0000313" key="3">
    <source>
        <dbReference type="Proteomes" id="UP001251528"/>
    </source>
</evidence>
<dbReference type="PANTHER" id="PTHR43162">
    <property type="match status" value="1"/>
</dbReference>
<dbReference type="Gene3D" id="3.40.50.720">
    <property type="entry name" value="NAD(P)-binding Rossmann-like Domain"/>
    <property type="match status" value="1"/>
</dbReference>
<dbReference type="AlphaFoldDB" id="A0AAJ0CW20"/>
<dbReference type="InterPro" id="IPR036291">
    <property type="entry name" value="NAD(P)-bd_dom_sf"/>
</dbReference>
<protein>
    <recommendedName>
        <fullName evidence="1">NAD(P)-binding domain-containing protein</fullName>
    </recommendedName>
</protein>
<dbReference type="Proteomes" id="UP001251528">
    <property type="component" value="Unassembled WGS sequence"/>
</dbReference>
<dbReference type="InterPro" id="IPR016040">
    <property type="entry name" value="NAD(P)-bd_dom"/>
</dbReference>
<proteinExistence type="predicted"/>
<comment type="caution">
    <text evidence="2">The sequence shown here is derived from an EMBL/GenBank/DDBJ whole genome shotgun (WGS) entry which is preliminary data.</text>
</comment>
<dbReference type="PANTHER" id="PTHR43162:SF1">
    <property type="entry name" value="PRESTALK A DIFFERENTIATION PROTEIN A"/>
    <property type="match status" value="1"/>
</dbReference>
<dbReference type="EMBL" id="JASWJB010000047">
    <property type="protein sequence ID" value="KAK2606013.1"/>
    <property type="molecule type" value="Genomic_DNA"/>
</dbReference>
<dbReference type="Pfam" id="PF13460">
    <property type="entry name" value="NAD_binding_10"/>
    <property type="match status" value="1"/>
</dbReference>
<accession>A0AAJ0CW20</accession>
<reference evidence="2" key="1">
    <citation type="submission" date="2023-06" db="EMBL/GenBank/DDBJ databases">
        <title>Conoideocrella luteorostrata (Hypocreales: Clavicipitaceae), a potential biocontrol fungus for elongate hemlock scale in United States Christmas tree production areas.</title>
        <authorList>
            <person name="Barrett H."/>
            <person name="Lovett B."/>
            <person name="Macias A.M."/>
            <person name="Stajich J.E."/>
            <person name="Kasson M.T."/>
        </authorList>
    </citation>
    <scope>NUCLEOTIDE SEQUENCE</scope>
    <source>
        <strain evidence="2">ARSEF 14590</strain>
    </source>
</reference>
<dbReference type="Gene3D" id="3.90.25.10">
    <property type="entry name" value="UDP-galactose 4-epimerase, domain 1"/>
    <property type="match status" value="1"/>
</dbReference>
<evidence type="ECO:0000313" key="2">
    <source>
        <dbReference type="EMBL" id="KAK2606013.1"/>
    </source>
</evidence>